<evidence type="ECO:0000259" key="3">
    <source>
        <dbReference type="PROSITE" id="PS50048"/>
    </source>
</evidence>
<dbReference type="GO" id="GO:0008270">
    <property type="term" value="F:zinc ion binding"/>
    <property type="evidence" value="ECO:0007669"/>
    <property type="project" value="InterPro"/>
</dbReference>
<feature type="region of interest" description="Disordered" evidence="2">
    <location>
        <begin position="320"/>
        <end position="343"/>
    </location>
</feature>
<protein>
    <recommendedName>
        <fullName evidence="3">Zn(2)-C6 fungal-type domain-containing protein</fullName>
    </recommendedName>
</protein>
<evidence type="ECO:0000256" key="1">
    <source>
        <dbReference type="ARBA" id="ARBA00023242"/>
    </source>
</evidence>
<proteinExistence type="predicted"/>
<feature type="domain" description="Zn(2)-C6 fungal-type" evidence="3">
    <location>
        <begin position="93"/>
        <end position="126"/>
    </location>
</feature>
<evidence type="ECO:0000256" key="2">
    <source>
        <dbReference type="SAM" id="MobiDB-lite"/>
    </source>
</evidence>
<accession>A0A9W8Z3K1</accession>
<dbReference type="OrthoDB" id="4150019at2759"/>
<dbReference type="SUPFAM" id="SSF57701">
    <property type="entry name" value="Zn2/Cys6 DNA-binding domain"/>
    <property type="match status" value="1"/>
</dbReference>
<feature type="compositionally biased region" description="Polar residues" evidence="2">
    <location>
        <begin position="129"/>
        <end position="142"/>
    </location>
</feature>
<dbReference type="PROSITE" id="PS50048">
    <property type="entry name" value="ZN2_CY6_FUNGAL_2"/>
    <property type="match status" value="1"/>
</dbReference>
<feature type="compositionally biased region" description="Low complexity" evidence="2">
    <location>
        <begin position="154"/>
        <end position="163"/>
    </location>
</feature>
<dbReference type="CDD" id="cd00067">
    <property type="entry name" value="GAL4"/>
    <property type="match status" value="1"/>
</dbReference>
<sequence length="401" mass="42711">MLMNDIMTYQYPSPGTPPPPYNTGYSVAPHMTGMPLRSPDQPGRNGSPAISYELKRATSQSNIKLDPETEDSNMASAAEKKRNKLGYHRASAACTCCRHRKIRCRPGSSGQKKCAQCEKLNKDCKFESVSVNSGNPTDSRNASMPRASAGNRLASASSSSSSAHTVDLHAAQHRSSMGISAPHQMGLSDPPGLKMDTCVRYPDYGSQGMATSWMAPDSAGSSARSKHSSWGPYGHDTTPITPSFPSYTHHPTSPPPAQPQAWGSAPEPTTAGWGSPYQAPNQPFSPMSQMATPTVTYDRKTPVSSMPAAEMYPPIPSMAPTEHQHGGAPLSPPPGSAHSVSGYGPWHPQQSAYPPVKQESYIKPEGGYAAVGPWGYSQPEARHGGQSALANGLPVTNAYYN</sequence>
<dbReference type="EMBL" id="JAPEVB010000001">
    <property type="protein sequence ID" value="KAJ4397140.1"/>
    <property type="molecule type" value="Genomic_DNA"/>
</dbReference>
<feature type="region of interest" description="Disordered" evidence="2">
    <location>
        <begin position="214"/>
        <end position="269"/>
    </location>
</feature>
<dbReference type="AlphaFoldDB" id="A0A9W8Z3K1"/>
<dbReference type="PROSITE" id="PS00463">
    <property type="entry name" value="ZN2_CY6_FUNGAL_1"/>
    <property type="match status" value="1"/>
</dbReference>
<evidence type="ECO:0000313" key="4">
    <source>
        <dbReference type="EMBL" id="KAJ4397140.1"/>
    </source>
</evidence>
<feature type="region of interest" description="Disordered" evidence="2">
    <location>
        <begin position="13"/>
        <end position="82"/>
    </location>
</feature>
<dbReference type="GO" id="GO:0000981">
    <property type="term" value="F:DNA-binding transcription factor activity, RNA polymerase II-specific"/>
    <property type="evidence" value="ECO:0007669"/>
    <property type="project" value="InterPro"/>
</dbReference>
<dbReference type="SMART" id="SM00066">
    <property type="entry name" value="GAL4"/>
    <property type="match status" value="1"/>
</dbReference>
<dbReference type="Gene3D" id="4.10.240.10">
    <property type="entry name" value="Zn(2)-C6 fungal-type DNA-binding domain"/>
    <property type="match status" value="1"/>
</dbReference>
<dbReference type="Proteomes" id="UP001140453">
    <property type="component" value="Unassembled WGS sequence"/>
</dbReference>
<dbReference type="InterPro" id="IPR036864">
    <property type="entry name" value="Zn2-C6_fun-type_DNA-bd_sf"/>
</dbReference>
<keyword evidence="1" id="KW-0539">Nucleus</keyword>
<name>A0A9W8Z3K1_9PEZI</name>
<evidence type="ECO:0000313" key="5">
    <source>
        <dbReference type="Proteomes" id="UP001140453"/>
    </source>
</evidence>
<keyword evidence="5" id="KW-1185">Reference proteome</keyword>
<reference evidence="4" key="1">
    <citation type="submission" date="2022-10" db="EMBL/GenBank/DDBJ databases">
        <title>Tapping the CABI collections for fungal endophytes: first genome assemblies for Collariella, Neodidymelliopsis, Ascochyta clinopodiicola, Didymella pomorum, Didymosphaeria variabile, Neocosmospora piperis and Neocucurbitaria cava.</title>
        <authorList>
            <person name="Hill R."/>
        </authorList>
    </citation>
    <scope>NUCLEOTIDE SEQUENCE</scope>
    <source>
        <strain evidence="4">IMI 355082</strain>
    </source>
</reference>
<gene>
    <name evidence="4" type="ORF">N0V93_001364</name>
</gene>
<comment type="caution">
    <text evidence="4">The sequence shown here is derived from an EMBL/GenBank/DDBJ whole genome shotgun (WGS) entry which is preliminary data.</text>
</comment>
<organism evidence="4 5">
    <name type="scientific">Gnomoniopsis smithogilvyi</name>
    <dbReference type="NCBI Taxonomy" id="1191159"/>
    <lineage>
        <taxon>Eukaryota</taxon>
        <taxon>Fungi</taxon>
        <taxon>Dikarya</taxon>
        <taxon>Ascomycota</taxon>
        <taxon>Pezizomycotina</taxon>
        <taxon>Sordariomycetes</taxon>
        <taxon>Sordariomycetidae</taxon>
        <taxon>Diaporthales</taxon>
        <taxon>Gnomoniaceae</taxon>
        <taxon>Gnomoniopsis</taxon>
    </lineage>
</organism>
<feature type="compositionally biased region" description="Low complexity" evidence="2">
    <location>
        <begin position="241"/>
        <end position="251"/>
    </location>
</feature>
<dbReference type="InterPro" id="IPR001138">
    <property type="entry name" value="Zn2Cys6_DnaBD"/>
</dbReference>
<feature type="region of interest" description="Disordered" evidence="2">
    <location>
        <begin position="128"/>
        <end position="190"/>
    </location>
</feature>